<organism evidence="7 8">
    <name type="scientific">Hamiltosporidium tvaerminnensis</name>
    <dbReference type="NCBI Taxonomy" id="1176355"/>
    <lineage>
        <taxon>Eukaryota</taxon>
        <taxon>Fungi</taxon>
        <taxon>Fungi incertae sedis</taxon>
        <taxon>Microsporidia</taxon>
        <taxon>Dubosqiidae</taxon>
        <taxon>Hamiltosporidium</taxon>
    </lineage>
</organism>
<dbReference type="STRING" id="1176355.A0A4V2JX16"/>
<dbReference type="SUPFAM" id="SSF52540">
    <property type="entry name" value="P-loop containing nucleoside triphosphate hydrolases"/>
    <property type="match status" value="1"/>
</dbReference>
<dbReference type="SMART" id="SM01142">
    <property type="entry name" value="DSHCT"/>
    <property type="match status" value="1"/>
</dbReference>
<keyword evidence="4" id="KW-0067">ATP-binding</keyword>
<evidence type="ECO:0000256" key="5">
    <source>
        <dbReference type="SAM" id="MobiDB-lite"/>
    </source>
</evidence>
<feature type="region of interest" description="Disordered" evidence="5">
    <location>
        <begin position="165"/>
        <end position="314"/>
    </location>
</feature>
<keyword evidence="8" id="KW-1185">Reference proteome</keyword>
<dbReference type="PANTHER" id="PTHR12131:SF1">
    <property type="entry name" value="ATP-DEPENDENT RNA HELICASE SUPV3L1, MITOCHONDRIAL-RELATED"/>
    <property type="match status" value="1"/>
</dbReference>
<dbReference type="Gene3D" id="1.10.3380.30">
    <property type="match status" value="1"/>
</dbReference>
<evidence type="ECO:0000256" key="1">
    <source>
        <dbReference type="ARBA" id="ARBA00022741"/>
    </source>
</evidence>
<dbReference type="PROSITE" id="PS51194">
    <property type="entry name" value="HELICASE_CTER"/>
    <property type="match status" value="1"/>
</dbReference>
<feature type="region of interest" description="Disordered" evidence="5">
    <location>
        <begin position="709"/>
        <end position="766"/>
    </location>
</feature>
<dbReference type="GO" id="GO:0005524">
    <property type="term" value="F:ATP binding"/>
    <property type="evidence" value="ECO:0007669"/>
    <property type="project" value="UniProtKB-KW"/>
</dbReference>
<dbReference type="Pfam" id="PF08148">
    <property type="entry name" value="DSHCT"/>
    <property type="match status" value="2"/>
</dbReference>
<dbReference type="GO" id="GO:0016787">
    <property type="term" value="F:hydrolase activity"/>
    <property type="evidence" value="ECO:0007669"/>
    <property type="project" value="UniProtKB-KW"/>
</dbReference>
<feature type="compositionally biased region" description="Basic and acidic residues" evidence="5">
    <location>
        <begin position="179"/>
        <end position="225"/>
    </location>
</feature>
<evidence type="ECO:0000313" key="8">
    <source>
        <dbReference type="Proteomes" id="UP000292282"/>
    </source>
</evidence>
<keyword evidence="3" id="KW-0347">Helicase</keyword>
<accession>A0A4V2JX16</accession>
<feature type="non-terminal residue" evidence="7">
    <location>
        <position position="1"/>
    </location>
</feature>
<name>A0A4V2JX16_9MICR</name>
<dbReference type="Pfam" id="PF00271">
    <property type="entry name" value="Helicase_C"/>
    <property type="match status" value="1"/>
</dbReference>
<evidence type="ECO:0000256" key="3">
    <source>
        <dbReference type="ARBA" id="ARBA00022806"/>
    </source>
</evidence>
<dbReference type="GO" id="GO:0055087">
    <property type="term" value="C:Ski complex"/>
    <property type="evidence" value="ECO:0007669"/>
    <property type="project" value="TreeGrafter"/>
</dbReference>
<dbReference type="VEuPathDB" id="MicrosporidiaDB:CWI38_2072p0010"/>
<feature type="domain" description="Helicase C-terminal" evidence="6">
    <location>
        <begin position="15"/>
        <end position="191"/>
    </location>
</feature>
<dbReference type="InterPro" id="IPR050699">
    <property type="entry name" value="RNA-DNA_Helicase"/>
</dbReference>
<evidence type="ECO:0000256" key="2">
    <source>
        <dbReference type="ARBA" id="ARBA00022801"/>
    </source>
</evidence>
<keyword evidence="1" id="KW-0547">Nucleotide-binding</keyword>
<feature type="compositionally biased region" description="Polar residues" evidence="5">
    <location>
        <begin position="750"/>
        <end position="760"/>
    </location>
</feature>
<feature type="compositionally biased region" description="Polar residues" evidence="5">
    <location>
        <begin position="270"/>
        <end position="314"/>
    </location>
</feature>
<comment type="caution">
    <text evidence="7">The sequence shown here is derived from an EMBL/GenBank/DDBJ whole genome shotgun (WGS) entry which is preliminary data.</text>
</comment>
<dbReference type="InterPro" id="IPR001650">
    <property type="entry name" value="Helicase_C-like"/>
</dbReference>
<feature type="region of interest" description="Disordered" evidence="5">
    <location>
        <begin position="560"/>
        <end position="585"/>
    </location>
</feature>
<dbReference type="InterPro" id="IPR027417">
    <property type="entry name" value="P-loop_NTPase"/>
</dbReference>
<dbReference type="Proteomes" id="UP000292282">
    <property type="component" value="Unassembled WGS sequence"/>
</dbReference>
<dbReference type="OrthoDB" id="5186at2759"/>
<dbReference type="GO" id="GO:0070478">
    <property type="term" value="P:nuclear-transcribed mRNA catabolic process, 3'-5' exonucleolytic nonsense-mediated decay"/>
    <property type="evidence" value="ECO:0007669"/>
    <property type="project" value="TreeGrafter"/>
</dbReference>
<gene>
    <name evidence="7" type="ORF">CWI38_2072p0010</name>
</gene>
<dbReference type="PANTHER" id="PTHR12131">
    <property type="entry name" value="ATP-DEPENDENT RNA AND DNA HELICASE"/>
    <property type="match status" value="1"/>
</dbReference>
<dbReference type="EMBL" id="PITK01002072">
    <property type="protein sequence ID" value="TBU10022.1"/>
    <property type="molecule type" value="Genomic_DNA"/>
</dbReference>
<dbReference type="InterPro" id="IPR012961">
    <property type="entry name" value="Ski2/MTR4_C"/>
</dbReference>
<feature type="compositionally biased region" description="Basic and acidic residues" evidence="5">
    <location>
        <begin position="239"/>
        <end position="250"/>
    </location>
</feature>
<feature type="region of interest" description="Disordered" evidence="5">
    <location>
        <begin position="1"/>
        <end position="28"/>
    </location>
</feature>
<dbReference type="GO" id="GO:0004386">
    <property type="term" value="F:helicase activity"/>
    <property type="evidence" value="ECO:0007669"/>
    <property type="project" value="UniProtKB-KW"/>
</dbReference>
<reference evidence="7 8" key="1">
    <citation type="submission" date="2017-12" db="EMBL/GenBank/DDBJ databases">
        <authorList>
            <person name="Pombert J.-F."/>
            <person name="Haag K.L."/>
            <person name="Ebert D."/>
        </authorList>
    </citation>
    <scope>NUCLEOTIDE SEQUENCE [LARGE SCALE GENOMIC DNA]</scope>
    <source>
        <strain evidence="7">IL-G-3</strain>
    </source>
</reference>
<evidence type="ECO:0000313" key="7">
    <source>
        <dbReference type="EMBL" id="TBU10022.1"/>
    </source>
</evidence>
<sequence length="1292" mass="145157">NKVSYKQQGVSNSIDNDPLINSTDKQQGVSNSIDNNSIINTPYTIPLNNTLPSSDILTLPQFILFKSLALRGIATHHSSLIPFIKEITEILFNKSLLKIIICTETFSMGVNLPVKCVIFDSYYKQGKLLNNSEFVQMSGRAGRRGIDDKGVVIINGIRGVRDKGSNIKGVSDKGSNIKGVKDKVSNKKGIEDKGTNIKGVNDKGNKDKGVNDKGSKDKGVKDKGSNVKGVSNMGSNIKGVKDKDTKDKGVSNKGSNIKGVRAKGTDAKGISNSTDKQHPLNNSTIKQHLPNNNTSKQHPLNNINSKQHPLNNSTIKQHPLNHTPYTYNPVTTTYINNTLTVLRDIIYNTSNTLYSCSSFKLSYNMILSLLINNINIMDFLKRTFMEDKVQREYKSDMCVIKKEEDSVKRVECSVCGVIGREEIWGIILRIMGDNIEGKLEDGLEGVNNSIDYYKGVNNSTNVYHTVNNSTHTYKGVNNSTSKQDPVNNSTHTYKGFNNLSNNYHPVNNSTHTYKGVNNSTSKQDPVNNSTHTYKGFNNSTDNYHPVNNSTHTYKGVNNSTHTYQGVNNLSNNYHPVNNSTTKQDPVNNVSNNYHPVNNRICKQDSVNSTNHNYIPVNNSIGKQDPVNNLSNTNNLTPPLLNYLYLLYEVCYCYNILITKEVLFIGMGVVIKNGNLYGIIKDIKGDNIVISNKDIYTDIGGVSYNEEGVSDSIDKQQGVNNKSSKEEGVNKTYKQQGVNNNSSKEEGVNKTYKQQGVNNNSSKEEGVNKTYKQHPFNNSIDEQHPVNTNAYKQHPINNTKNITQHPLNNSTDNNTYSFTLPSYPHMYIFPVKEDLIITIKDIFYITNTCSNKDNNYGLSNCYIDFTINSIEGVIVKERLKKVLVRLTGVNNSSCSLKGCYDHIDSNKEITGVNNNSCSLKGCYDHIDSNKEITGVNNISCSLKGCYEQLDSNKKITGVNNTPEYLKGCYNLLDHYKVLLQSFYSLKNIYFLFNKHSSKHLSLISEYYMRIRVLKYIKCINENNRVLLKGRVSIEIRSCYDLIGMCLIFNGVLSNISGEEIMSVISCIIEGVNNRIYEGSIMEGVINKDSGYKGVSNSTTRLEGVSNCINRLEGLNTSTNTYHPLSDSTDKQHPFNNSTNTYHPFTTSTPYITYLYPFPKEKQNIFINIYNIVNNTYNYITNIMKSFNLQPMYTPCYYYILPIYDWCIGKDLLYINNTYNIQEGDIIKVVLRLIEVCKELKGVSVLIGDMVLYNKIEEIEKCINRGVISIPSIEEIEKCINRGVISIPSVYHSE</sequence>
<evidence type="ECO:0000259" key="6">
    <source>
        <dbReference type="PROSITE" id="PS51194"/>
    </source>
</evidence>
<proteinExistence type="predicted"/>
<keyword evidence="2" id="KW-0378">Hydrolase</keyword>
<dbReference type="SMART" id="SM00490">
    <property type="entry name" value="HELICc"/>
    <property type="match status" value="1"/>
</dbReference>
<feature type="compositionally biased region" description="Polar residues" evidence="5">
    <location>
        <begin position="731"/>
        <end position="741"/>
    </location>
</feature>
<evidence type="ECO:0000256" key="4">
    <source>
        <dbReference type="ARBA" id="ARBA00022840"/>
    </source>
</evidence>
<protein>
    <submittedName>
        <fullName evidence="7">DSHCT domain-containing protein</fullName>
    </submittedName>
</protein>
<dbReference type="Gene3D" id="3.40.50.300">
    <property type="entry name" value="P-loop containing nucleotide triphosphate hydrolases"/>
    <property type="match status" value="1"/>
</dbReference>